<keyword evidence="1" id="KW-0805">Transcription regulation</keyword>
<dbReference type="PANTHER" id="PTHR43413">
    <property type="entry name" value="TRANSCRIPTIONAL REGULATOR, ASNC FAMILY"/>
    <property type="match status" value="1"/>
</dbReference>
<evidence type="ECO:0000256" key="3">
    <source>
        <dbReference type="ARBA" id="ARBA00023163"/>
    </source>
</evidence>
<name>A0A8T4KY06_9ARCH</name>
<dbReference type="SMART" id="SM00344">
    <property type="entry name" value="HTH_ASNC"/>
    <property type="match status" value="1"/>
</dbReference>
<evidence type="ECO:0000256" key="1">
    <source>
        <dbReference type="ARBA" id="ARBA00023015"/>
    </source>
</evidence>
<evidence type="ECO:0000313" key="5">
    <source>
        <dbReference type="EMBL" id="MBS3057620.1"/>
    </source>
</evidence>
<proteinExistence type="predicted"/>
<dbReference type="InterPro" id="IPR000485">
    <property type="entry name" value="AsnC-type_HTH_dom"/>
</dbReference>
<dbReference type="SUPFAM" id="SSF46785">
    <property type="entry name" value="Winged helix' DNA-binding domain"/>
    <property type="match status" value="1"/>
</dbReference>
<feature type="non-terminal residue" evidence="5">
    <location>
        <position position="91"/>
    </location>
</feature>
<dbReference type="InterPro" id="IPR036390">
    <property type="entry name" value="WH_DNA-bd_sf"/>
</dbReference>
<reference evidence="5" key="1">
    <citation type="submission" date="2021-03" db="EMBL/GenBank/DDBJ databases">
        <authorList>
            <person name="Jaffe A."/>
        </authorList>
    </citation>
    <scope>NUCLEOTIDE SEQUENCE</scope>
    <source>
        <strain evidence="5">RIFCSPHIGHO2_01_FULL_AR10_44_11</strain>
    </source>
</reference>
<dbReference type="PRINTS" id="PR00033">
    <property type="entry name" value="HTHASNC"/>
</dbReference>
<dbReference type="Pfam" id="PF13412">
    <property type="entry name" value="HTH_24"/>
    <property type="match status" value="1"/>
</dbReference>
<dbReference type="Proteomes" id="UP000677687">
    <property type="component" value="Unassembled WGS sequence"/>
</dbReference>
<evidence type="ECO:0000256" key="2">
    <source>
        <dbReference type="ARBA" id="ARBA00023125"/>
    </source>
</evidence>
<keyword evidence="3" id="KW-0804">Transcription</keyword>
<dbReference type="InterPro" id="IPR050684">
    <property type="entry name" value="HTH-Siroheme_Decarb"/>
</dbReference>
<dbReference type="InterPro" id="IPR019888">
    <property type="entry name" value="Tscrpt_reg_AsnC-like"/>
</dbReference>
<comment type="caution">
    <text evidence="5">The sequence shown here is derived from an EMBL/GenBank/DDBJ whole genome shotgun (WGS) entry which is preliminary data.</text>
</comment>
<gene>
    <name evidence="5" type="ORF">J4415_03250</name>
</gene>
<dbReference type="GO" id="GO:0043565">
    <property type="term" value="F:sequence-specific DNA binding"/>
    <property type="evidence" value="ECO:0007669"/>
    <property type="project" value="InterPro"/>
</dbReference>
<accession>A0A8T4KY06</accession>
<evidence type="ECO:0000259" key="4">
    <source>
        <dbReference type="PROSITE" id="PS50956"/>
    </source>
</evidence>
<dbReference type="Gene3D" id="1.10.10.10">
    <property type="entry name" value="Winged helix-like DNA-binding domain superfamily/Winged helix DNA-binding domain"/>
    <property type="match status" value="1"/>
</dbReference>
<dbReference type="InterPro" id="IPR036388">
    <property type="entry name" value="WH-like_DNA-bd_sf"/>
</dbReference>
<sequence length="91" mass="10646">MDLKDWKILLELDLDSRQSLQSIGKKVGLSKEVVNYRIKKLLEEGIITNFFTRIDSSKIGVLAFRTFLRLYNLTPDKERDLIDYILANEKV</sequence>
<protein>
    <submittedName>
        <fullName evidence="5">Winged helix-turn-helix transcriptional regulator</fullName>
    </submittedName>
</protein>
<dbReference type="PANTHER" id="PTHR43413:SF6">
    <property type="entry name" value="REGULATORY PROTEIN ASNC"/>
    <property type="match status" value="1"/>
</dbReference>
<keyword evidence="2" id="KW-0238">DNA-binding</keyword>
<dbReference type="PROSITE" id="PS50956">
    <property type="entry name" value="HTH_ASNC_2"/>
    <property type="match status" value="1"/>
</dbReference>
<evidence type="ECO:0000313" key="6">
    <source>
        <dbReference type="Proteomes" id="UP000677687"/>
    </source>
</evidence>
<dbReference type="AlphaFoldDB" id="A0A8T4KY06"/>
<feature type="domain" description="HTH asnC-type" evidence="4">
    <location>
        <begin position="1"/>
        <end position="62"/>
    </location>
</feature>
<organism evidence="5 6">
    <name type="scientific">Candidatus Iainarchaeum sp</name>
    <dbReference type="NCBI Taxonomy" id="3101447"/>
    <lineage>
        <taxon>Archaea</taxon>
        <taxon>Candidatus Iainarchaeota</taxon>
        <taxon>Candidatus Iainarchaeia</taxon>
        <taxon>Candidatus Iainarchaeales</taxon>
        <taxon>Candidatus Iainarchaeaceae</taxon>
        <taxon>Candidatus Iainarchaeum</taxon>
    </lineage>
</organism>
<reference evidence="5" key="2">
    <citation type="submission" date="2021-05" db="EMBL/GenBank/DDBJ databases">
        <title>Protein family content uncovers lineage relationships and bacterial pathway maintenance mechanisms in DPANN archaea.</title>
        <authorList>
            <person name="Castelle C.J."/>
            <person name="Meheust R."/>
            <person name="Jaffe A.L."/>
            <person name="Seitz K."/>
            <person name="Gong X."/>
            <person name="Baker B.J."/>
            <person name="Banfield J.F."/>
        </authorList>
    </citation>
    <scope>NUCLEOTIDE SEQUENCE</scope>
    <source>
        <strain evidence="5">RIFCSPHIGHO2_01_FULL_AR10_44_11</strain>
    </source>
</reference>
<dbReference type="EMBL" id="JAGVWD010000048">
    <property type="protein sequence ID" value="MBS3057620.1"/>
    <property type="molecule type" value="Genomic_DNA"/>
</dbReference>